<dbReference type="AlphaFoldDB" id="A0A2G8SG56"/>
<evidence type="ECO:0000313" key="2">
    <source>
        <dbReference type="EMBL" id="PIL32687.1"/>
    </source>
</evidence>
<evidence type="ECO:0000256" key="1">
    <source>
        <dbReference type="SAM" id="MobiDB-lite"/>
    </source>
</evidence>
<protein>
    <submittedName>
        <fullName evidence="2">Uncharacterized protein</fullName>
    </submittedName>
</protein>
<reference evidence="2 3" key="1">
    <citation type="journal article" date="2015" name="Sci. Rep.">
        <title>Chromosome-level genome map provides insights into diverse defense mechanisms in the medicinal fungus Ganoderma sinense.</title>
        <authorList>
            <person name="Zhu Y."/>
            <person name="Xu J."/>
            <person name="Sun C."/>
            <person name="Zhou S."/>
            <person name="Xu H."/>
            <person name="Nelson D.R."/>
            <person name="Qian J."/>
            <person name="Song J."/>
            <person name="Luo H."/>
            <person name="Xiang L."/>
            <person name="Li Y."/>
            <person name="Xu Z."/>
            <person name="Ji A."/>
            <person name="Wang L."/>
            <person name="Lu S."/>
            <person name="Hayward A."/>
            <person name="Sun W."/>
            <person name="Li X."/>
            <person name="Schwartz D.C."/>
            <person name="Wang Y."/>
            <person name="Chen S."/>
        </authorList>
    </citation>
    <scope>NUCLEOTIDE SEQUENCE [LARGE SCALE GENOMIC DNA]</scope>
    <source>
        <strain evidence="2 3">ZZ0214-1</strain>
    </source>
</reference>
<dbReference type="EMBL" id="AYKW01000010">
    <property type="protein sequence ID" value="PIL32687.1"/>
    <property type="molecule type" value="Genomic_DNA"/>
</dbReference>
<accession>A0A2G8SG56</accession>
<gene>
    <name evidence="2" type="ORF">GSI_05392</name>
</gene>
<sequence>MTIQPRLTMQLGYVKLVVQILYYFIRQIPPRLDIQIDFDRMAECFSIKDPNDLTRRIAAQPWRLRSDAKELRDEAEERYEQFAWHQRKFVPNGVHLKLGQEARLRAKSLALSGTWGNNTSKCANANANASSSRKRVHKRNPRKRSQGNTLGTSSTTTSGCRNAQMSHVEISPLSTTHCRRYISLSSLPVVQDPDNEGGEWTDMDVDDVDDEYDSYDLQWGEEGSETRQGMTDKDWDEEMDIDTQEDRMDVDGPPSRRSPEDVSRSSLHKRKC</sequence>
<feature type="compositionally biased region" description="Basic residues" evidence="1">
    <location>
        <begin position="132"/>
        <end position="145"/>
    </location>
</feature>
<evidence type="ECO:0000313" key="3">
    <source>
        <dbReference type="Proteomes" id="UP000230002"/>
    </source>
</evidence>
<dbReference type="Proteomes" id="UP000230002">
    <property type="component" value="Unassembled WGS sequence"/>
</dbReference>
<feature type="region of interest" description="Disordered" evidence="1">
    <location>
        <begin position="189"/>
        <end position="272"/>
    </location>
</feature>
<keyword evidence="3" id="KW-1185">Reference proteome</keyword>
<feature type="compositionally biased region" description="Acidic residues" evidence="1">
    <location>
        <begin position="193"/>
        <end position="214"/>
    </location>
</feature>
<feature type="region of interest" description="Disordered" evidence="1">
    <location>
        <begin position="120"/>
        <end position="160"/>
    </location>
</feature>
<feature type="compositionally biased region" description="Low complexity" evidence="1">
    <location>
        <begin position="120"/>
        <end position="131"/>
    </location>
</feature>
<feature type="compositionally biased region" description="Low complexity" evidence="1">
    <location>
        <begin position="147"/>
        <end position="159"/>
    </location>
</feature>
<name>A0A2G8SG56_9APHY</name>
<proteinExistence type="predicted"/>
<feature type="compositionally biased region" description="Acidic residues" evidence="1">
    <location>
        <begin position="234"/>
        <end position="243"/>
    </location>
</feature>
<organism evidence="2 3">
    <name type="scientific">Ganoderma sinense ZZ0214-1</name>
    <dbReference type="NCBI Taxonomy" id="1077348"/>
    <lineage>
        <taxon>Eukaryota</taxon>
        <taxon>Fungi</taxon>
        <taxon>Dikarya</taxon>
        <taxon>Basidiomycota</taxon>
        <taxon>Agaricomycotina</taxon>
        <taxon>Agaricomycetes</taxon>
        <taxon>Polyporales</taxon>
        <taxon>Polyporaceae</taxon>
        <taxon>Ganoderma</taxon>
    </lineage>
</organism>
<comment type="caution">
    <text evidence="2">The sequence shown here is derived from an EMBL/GenBank/DDBJ whole genome shotgun (WGS) entry which is preliminary data.</text>
</comment>